<evidence type="ECO:0000313" key="4">
    <source>
        <dbReference type="EMBL" id="GBP79991.1"/>
    </source>
</evidence>
<dbReference type="STRING" id="151549.A0A4C1YU14"/>
<accession>A0A4C1YU14</accession>
<gene>
    <name evidence="4" type="primary">marc1</name>
    <name evidence="4" type="ORF">EVAR_77447_1</name>
</gene>
<feature type="domain" description="Molybdenum cofactor sulfurase middle" evidence="3">
    <location>
        <begin position="64"/>
        <end position="147"/>
    </location>
</feature>
<feature type="transmembrane region" description="Helical" evidence="2">
    <location>
        <begin position="27"/>
        <end position="46"/>
    </location>
</feature>
<feature type="compositionally biased region" description="Basic and acidic residues" evidence="1">
    <location>
        <begin position="180"/>
        <end position="195"/>
    </location>
</feature>
<keyword evidence="2" id="KW-0472">Membrane</keyword>
<evidence type="ECO:0000256" key="1">
    <source>
        <dbReference type="SAM" id="MobiDB-lite"/>
    </source>
</evidence>
<dbReference type="Pfam" id="PF03476">
    <property type="entry name" value="MOSC_N"/>
    <property type="match status" value="1"/>
</dbReference>
<organism evidence="4 5">
    <name type="scientific">Eumeta variegata</name>
    <name type="common">Bagworm moth</name>
    <name type="synonym">Eumeta japonica</name>
    <dbReference type="NCBI Taxonomy" id="151549"/>
    <lineage>
        <taxon>Eukaryota</taxon>
        <taxon>Metazoa</taxon>
        <taxon>Ecdysozoa</taxon>
        <taxon>Arthropoda</taxon>
        <taxon>Hexapoda</taxon>
        <taxon>Insecta</taxon>
        <taxon>Pterygota</taxon>
        <taxon>Neoptera</taxon>
        <taxon>Endopterygota</taxon>
        <taxon>Lepidoptera</taxon>
        <taxon>Glossata</taxon>
        <taxon>Ditrysia</taxon>
        <taxon>Tineoidea</taxon>
        <taxon>Psychidae</taxon>
        <taxon>Oiketicinae</taxon>
        <taxon>Eumeta</taxon>
    </lineage>
</organism>
<protein>
    <submittedName>
        <fullName evidence="4">Mitochondrial amidoxime-reducing component 1</fullName>
    </submittedName>
</protein>
<sequence>MDSQTRLTWGTITIHTSKHVVWSRTPAPVVAGVLSAALAGLGWLVVSRYLYQKRKLPENWSKVGTLQEVKAYPIKSCGGIQLLTAECTSMGLRDGWLRDRVLMVVTEKDNFVTARQHPEMLLIQPTVNGSVLTLTYPDMEPVSVNLAEILSPHCRGTPSLSGLGPAALHSGAVRLGAADGRSHRGDDGVRDRRALESTGRGL</sequence>
<evidence type="ECO:0000256" key="2">
    <source>
        <dbReference type="SAM" id="Phobius"/>
    </source>
</evidence>
<evidence type="ECO:0000259" key="3">
    <source>
        <dbReference type="Pfam" id="PF03476"/>
    </source>
</evidence>
<dbReference type="InterPro" id="IPR005303">
    <property type="entry name" value="MOCOS_middle"/>
</dbReference>
<dbReference type="OrthoDB" id="17255at2759"/>
<proteinExistence type="predicted"/>
<dbReference type="SUPFAM" id="SSF141673">
    <property type="entry name" value="MOSC N-terminal domain-like"/>
    <property type="match status" value="1"/>
</dbReference>
<feature type="region of interest" description="Disordered" evidence="1">
    <location>
        <begin position="177"/>
        <end position="202"/>
    </location>
</feature>
<dbReference type="EMBL" id="BGZK01001441">
    <property type="protein sequence ID" value="GBP79991.1"/>
    <property type="molecule type" value="Genomic_DNA"/>
</dbReference>
<evidence type="ECO:0000313" key="5">
    <source>
        <dbReference type="Proteomes" id="UP000299102"/>
    </source>
</evidence>
<comment type="caution">
    <text evidence="4">The sequence shown here is derived from an EMBL/GenBank/DDBJ whole genome shotgun (WGS) entry which is preliminary data.</text>
</comment>
<name>A0A4C1YU14_EUMVA</name>
<reference evidence="4 5" key="1">
    <citation type="journal article" date="2019" name="Commun. Biol.">
        <title>The bagworm genome reveals a unique fibroin gene that provides high tensile strength.</title>
        <authorList>
            <person name="Kono N."/>
            <person name="Nakamura H."/>
            <person name="Ohtoshi R."/>
            <person name="Tomita M."/>
            <person name="Numata K."/>
            <person name="Arakawa K."/>
        </authorList>
    </citation>
    <scope>NUCLEOTIDE SEQUENCE [LARGE SCALE GENOMIC DNA]</scope>
</reference>
<keyword evidence="5" id="KW-1185">Reference proteome</keyword>
<keyword evidence="2" id="KW-1133">Transmembrane helix</keyword>
<dbReference type="AlphaFoldDB" id="A0A4C1YU14"/>
<dbReference type="Proteomes" id="UP000299102">
    <property type="component" value="Unassembled WGS sequence"/>
</dbReference>
<keyword evidence="2" id="KW-0812">Transmembrane</keyword>